<keyword evidence="4" id="KW-1185">Reference proteome</keyword>
<dbReference type="InterPro" id="IPR042986">
    <property type="entry name" value="PLEKHS1"/>
</dbReference>
<dbReference type="EMBL" id="JAYMGO010000012">
    <property type="protein sequence ID" value="KAL1264539.1"/>
    <property type="molecule type" value="Genomic_DNA"/>
</dbReference>
<feature type="region of interest" description="Disordered" evidence="1">
    <location>
        <begin position="150"/>
        <end position="184"/>
    </location>
</feature>
<feature type="compositionally biased region" description="Basic and acidic residues" evidence="1">
    <location>
        <begin position="171"/>
        <end position="183"/>
    </location>
</feature>
<evidence type="ECO:0000313" key="3">
    <source>
        <dbReference type="EMBL" id="KAL1264539.1"/>
    </source>
</evidence>
<name>A0ABR3MK53_9TELE</name>
<organism evidence="3 4">
    <name type="scientific">Cirrhinus molitorella</name>
    <name type="common">mud carp</name>
    <dbReference type="NCBI Taxonomy" id="172907"/>
    <lineage>
        <taxon>Eukaryota</taxon>
        <taxon>Metazoa</taxon>
        <taxon>Chordata</taxon>
        <taxon>Craniata</taxon>
        <taxon>Vertebrata</taxon>
        <taxon>Euteleostomi</taxon>
        <taxon>Actinopterygii</taxon>
        <taxon>Neopterygii</taxon>
        <taxon>Teleostei</taxon>
        <taxon>Ostariophysi</taxon>
        <taxon>Cypriniformes</taxon>
        <taxon>Cyprinidae</taxon>
        <taxon>Labeoninae</taxon>
        <taxon>Labeonini</taxon>
        <taxon>Cirrhinus</taxon>
    </lineage>
</organism>
<evidence type="ECO:0000256" key="1">
    <source>
        <dbReference type="SAM" id="MobiDB-lite"/>
    </source>
</evidence>
<evidence type="ECO:0000259" key="2">
    <source>
        <dbReference type="PROSITE" id="PS50003"/>
    </source>
</evidence>
<accession>A0ABR3MK53</accession>
<dbReference type="Gene3D" id="2.30.29.30">
    <property type="entry name" value="Pleckstrin-homology domain (PH domain)/Phosphotyrosine-binding domain (PTB)"/>
    <property type="match status" value="1"/>
</dbReference>
<protein>
    <recommendedName>
        <fullName evidence="2">PH domain-containing protein</fullName>
    </recommendedName>
</protein>
<comment type="caution">
    <text evidence="3">The sequence shown here is derived from an EMBL/GenBank/DDBJ whole genome shotgun (WGS) entry which is preliminary data.</text>
</comment>
<feature type="compositionally biased region" description="Basic and acidic residues" evidence="1">
    <location>
        <begin position="200"/>
        <end position="211"/>
    </location>
</feature>
<dbReference type="Proteomes" id="UP001558613">
    <property type="component" value="Unassembled WGS sequence"/>
</dbReference>
<dbReference type="PANTHER" id="PTHR47014:SF1">
    <property type="entry name" value="PLECKSTRIN HOMOLOGY DOMAIN-CONTAINING FAMILY S MEMBER 1"/>
    <property type="match status" value="1"/>
</dbReference>
<dbReference type="PROSITE" id="PS50003">
    <property type="entry name" value="PH_DOMAIN"/>
    <property type="match status" value="1"/>
</dbReference>
<dbReference type="InterPro" id="IPR001849">
    <property type="entry name" value="PH_domain"/>
</dbReference>
<sequence length="357" mass="41118">MSNKKKPTATAKFYNEPAMPEELYSGYLLKSPGQPALIKNTKSWRRRFFVLSKTSENFYQLIYHANNERRDKPLGEIHLSKISLLFSGPEAHQKWDCIQKNFKCSPSSVLFLKVEEDTPKNSRDYFLIEENSDDVDGWLNALVKVLKTQKSQKLKDNRSRSASEPGTSSEPKVEDQPDDRRSAPELMLTYPSLYSHYDYPRRLSEPPKPGELKIPFIKDEDEEDEMQDESPGESEYMSMESLQKALEADQQEADTTCMQKNEKHTHVEKEICISHSDLKNSLILTQAEGKPCVSDCQKIQESCLFHKGDQILAFNDLLIDSVEEIQTYLRRLSKDEVKLTIRRFIGSQPLHSEPCLS</sequence>
<dbReference type="PANTHER" id="PTHR47014">
    <property type="entry name" value="PLECKSTRIN HOMOLOGY DOMAIN-CONTAINING FAMILY S MEMBER 1"/>
    <property type="match status" value="1"/>
</dbReference>
<feature type="region of interest" description="Disordered" evidence="1">
    <location>
        <begin position="200"/>
        <end position="233"/>
    </location>
</feature>
<feature type="domain" description="PH" evidence="2">
    <location>
        <begin position="21"/>
        <end position="147"/>
    </location>
</feature>
<dbReference type="SMART" id="SM00233">
    <property type="entry name" value="PH"/>
    <property type="match status" value="1"/>
</dbReference>
<dbReference type="InterPro" id="IPR011993">
    <property type="entry name" value="PH-like_dom_sf"/>
</dbReference>
<gene>
    <name evidence="3" type="ORF">QQF64_004894</name>
</gene>
<proteinExistence type="predicted"/>
<reference evidence="3 4" key="1">
    <citation type="submission" date="2023-09" db="EMBL/GenBank/DDBJ databases">
        <authorList>
            <person name="Wang M."/>
        </authorList>
    </citation>
    <scope>NUCLEOTIDE SEQUENCE [LARGE SCALE GENOMIC DNA]</scope>
    <source>
        <strain evidence="3">GT-2023</strain>
        <tissue evidence="3">Liver</tissue>
    </source>
</reference>
<feature type="compositionally biased region" description="Acidic residues" evidence="1">
    <location>
        <begin position="219"/>
        <end position="232"/>
    </location>
</feature>
<dbReference type="SUPFAM" id="SSF50729">
    <property type="entry name" value="PH domain-like"/>
    <property type="match status" value="1"/>
</dbReference>
<dbReference type="Pfam" id="PF00169">
    <property type="entry name" value="PH"/>
    <property type="match status" value="1"/>
</dbReference>
<evidence type="ECO:0000313" key="4">
    <source>
        <dbReference type="Proteomes" id="UP001558613"/>
    </source>
</evidence>